<dbReference type="Pfam" id="PF21380">
    <property type="entry name" value="Nrd1-Seb1_dom2"/>
    <property type="match status" value="1"/>
</dbReference>
<evidence type="ECO:0008006" key="11">
    <source>
        <dbReference type="Google" id="ProtNLM"/>
    </source>
</evidence>
<evidence type="ECO:0000259" key="7">
    <source>
        <dbReference type="PROSITE" id="PS50102"/>
    </source>
</evidence>
<evidence type="ECO:0000256" key="1">
    <source>
        <dbReference type="ARBA" id="ARBA00004123"/>
    </source>
</evidence>
<sequence length="669" mass="70689">MSAPVVAEFSSILEGLLAMKAPGVSGTKIGALTQIAVQNIKEAPGIINALTIHLRRTPGTHKLGSLYVVDSVARAYQDFARKSPADEHAFLAGLNLIADNIYNIMNDAVQAAPEKDKEKIRKLVDIWEKAATFSPEVLNAIRAQSFGGSTTPPGPPPTHLAQAAPTAAPVVPQASASASAATPVPNAQNTDAASVLAMLANIAKQNTAAAAAPAAAPAPAPAPAPVLPLPPVQAPTTATPQPTASADPRFNMIPTVQHAAPANVALPAPSAHPMPAAMPGLDPQQLALLQLLSTQPQLAATLLQNAGGAAPSNPVAMPWQQPSSSGPGPRDDALRSRSRSPGYRGGPRDRSPARRGRSPSYDNYGRRAGARDRSPMGRRSRSRSPQRRRSPPGYGRERSPQRNTGGGPPDQPKNTKGHLVQPDPTISPSEIKVLSRTLFVGGLTHSVSESELKDLFGRYGAVQSVICNHDKRHAFVKLYERPNAEAAKSAMEVYQHGDTTLRTRWGVGFGPRDCSDYATGVSVIPLGRLTDADRRWLQSAEYGGTGGKPITGGIIVEEPDIEIGAGVSSKAISKKMPTRRDRDREYESERRDRDYGAPRRDDPYGGARDMGAMMQQGGMMPWMMPQNGGFPGQAPPGYPQAFSPAPGTGGYPGYGYPGQPDQQGGAPWQ</sequence>
<dbReference type="GO" id="GO:0005634">
    <property type="term" value="C:nucleus"/>
    <property type="evidence" value="ECO:0007669"/>
    <property type="project" value="UniProtKB-SubCell"/>
</dbReference>
<dbReference type="PANTHER" id="PTHR23140">
    <property type="entry name" value="RNA PROCESSING PROTEIN LD23810P"/>
    <property type="match status" value="1"/>
</dbReference>
<dbReference type="OrthoDB" id="79367at2759"/>
<evidence type="ECO:0000256" key="2">
    <source>
        <dbReference type="ARBA" id="ARBA00022553"/>
    </source>
</evidence>
<dbReference type="RefSeq" id="XP_019024353.1">
    <property type="nucleotide sequence ID" value="XM_019170165.1"/>
</dbReference>
<keyword evidence="10" id="KW-1185">Reference proteome</keyword>
<dbReference type="OMA" id="GIVQTCI"/>
<dbReference type="Gene3D" id="3.30.70.330">
    <property type="match status" value="1"/>
</dbReference>
<evidence type="ECO:0000313" key="10">
    <source>
        <dbReference type="Proteomes" id="UP000033140"/>
    </source>
</evidence>
<keyword evidence="3 5" id="KW-0694">RNA-binding</keyword>
<organism evidence="9 10">
    <name type="scientific">Saitoella complicata (strain BCRC 22490 / CBS 7301 / JCM 7358 / NBRC 10748 / NRRL Y-17804)</name>
    <dbReference type="NCBI Taxonomy" id="698492"/>
    <lineage>
        <taxon>Eukaryota</taxon>
        <taxon>Fungi</taxon>
        <taxon>Dikarya</taxon>
        <taxon>Ascomycota</taxon>
        <taxon>Taphrinomycotina</taxon>
        <taxon>Taphrinomycotina incertae sedis</taxon>
        <taxon>Saitoella</taxon>
    </lineage>
</organism>
<comment type="subcellular location">
    <subcellularLocation>
        <location evidence="1">Nucleus</location>
    </subcellularLocation>
</comment>
<dbReference type="GO" id="GO:0006369">
    <property type="term" value="P:termination of RNA polymerase II transcription"/>
    <property type="evidence" value="ECO:0007669"/>
    <property type="project" value="UniProtKB-ARBA"/>
</dbReference>
<feature type="compositionally biased region" description="Basic and acidic residues" evidence="6">
    <location>
        <begin position="578"/>
        <end position="603"/>
    </location>
</feature>
<accession>A0A0E9NAF5</accession>
<feature type="compositionally biased region" description="Low complexity" evidence="6">
    <location>
        <begin position="605"/>
        <end position="628"/>
    </location>
</feature>
<dbReference type="GO" id="GO:0031124">
    <property type="term" value="P:mRNA 3'-end processing"/>
    <property type="evidence" value="ECO:0007669"/>
    <property type="project" value="UniProtKB-ARBA"/>
</dbReference>
<dbReference type="PROSITE" id="PS50102">
    <property type="entry name" value="RRM"/>
    <property type="match status" value="1"/>
</dbReference>
<evidence type="ECO:0000256" key="6">
    <source>
        <dbReference type="SAM" id="MobiDB-lite"/>
    </source>
</evidence>
<dbReference type="InterPro" id="IPR006569">
    <property type="entry name" value="CID_dom"/>
</dbReference>
<dbReference type="AlphaFoldDB" id="A0A0E9NAF5"/>
<comment type="caution">
    <text evidence="9">The sequence shown here is derived from an EMBL/GenBank/DDBJ whole genome shotgun (WGS) entry which is preliminary data.</text>
</comment>
<feature type="compositionally biased region" description="Basic residues" evidence="6">
    <location>
        <begin position="376"/>
        <end position="390"/>
    </location>
</feature>
<dbReference type="Pfam" id="PF04818">
    <property type="entry name" value="CID"/>
    <property type="match status" value="1"/>
</dbReference>
<evidence type="ECO:0000259" key="8">
    <source>
        <dbReference type="PROSITE" id="PS51391"/>
    </source>
</evidence>
<evidence type="ECO:0000256" key="4">
    <source>
        <dbReference type="ARBA" id="ARBA00023242"/>
    </source>
</evidence>
<dbReference type="Proteomes" id="UP000033140">
    <property type="component" value="Unassembled WGS sequence"/>
</dbReference>
<reference evidence="9 10" key="2">
    <citation type="journal article" date="2014" name="J. Gen. Appl. Microbiol.">
        <title>The early diverging ascomycetous budding yeast Saitoella complicata has three histone deacetylases belonging to the Clr6, Hos2, and Rpd3 lineages.</title>
        <authorList>
            <person name="Nishida H."/>
            <person name="Matsumoto T."/>
            <person name="Kondo S."/>
            <person name="Hamamoto M."/>
            <person name="Yoshikawa H."/>
        </authorList>
    </citation>
    <scope>NUCLEOTIDE SEQUENCE [LARGE SCALE GENOMIC DNA]</scope>
    <source>
        <strain evidence="9 10">NRRL Y-17804</strain>
    </source>
</reference>
<dbReference type="InterPro" id="IPR051485">
    <property type="entry name" value="SR-CTD_assoc_factor"/>
</dbReference>
<evidence type="ECO:0000256" key="5">
    <source>
        <dbReference type="PROSITE-ProRule" id="PRU00176"/>
    </source>
</evidence>
<evidence type="ECO:0000256" key="3">
    <source>
        <dbReference type="ARBA" id="ARBA00022884"/>
    </source>
</evidence>
<dbReference type="GO" id="GO:0032991">
    <property type="term" value="C:protein-containing complex"/>
    <property type="evidence" value="ECO:0007669"/>
    <property type="project" value="UniProtKB-ARBA"/>
</dbReference>
<feature type="region of interest" description="Disordered" evidence="6">
    <location>
        <begin position="145"/>
        <end position="174"/>
    </location>
</feature>
<keyword evidence="4" id="KW-0539">Nucleus</keyword>
<feature type="compositionally biased region" description="Low complexity" evidence="6">
    <location>
        <begin position="657"/>
        <end position="669"/>
    </location>
</feature>
<feature type="compositionally biased region" description="Gly residues" evidence="6">
    <location>
        <begin position="647"/>
        <end position="656"/>
    </location>
</feature>
<dbReference type="InterPro" id="IPR000504">
    <property type="entry name" value="RRM_dom"/>
</dbReference>
<dbReference type="PROSITE" id="PS51391">
    <property type="entry name" value="CID"/>
    <property type="match status" value="1"/>
</dbReference>
<dbReference type="STRING" id="698492.A0A0E9NAF5"/>
<feature type="domain" description="RRM" evidence="7">
    <location>
        <begin position="436"/>
        <end position="508"/>
    </location>
</feature>
<dbReference type="GO" id="GO:0031126">
    <property type="term" value="P:sno(s)RNA 3'-end processing"/>
    <property type="evidence" value="ECO:0007669"/>
    <property type="project" value="UniProtKB-ARBA"/>
</dbReference>
<keyword evidence="2" id="KW-0597">Phosphoprotein</keyword>
<proteinExistence type="predicted"/>
<dbReference type="SUPFAM" id="SSF54928">
    <property type="entry name" value="RNA-binding domain, RBD"/>
    <property type="match status" value="1"/>
</dbReference>
<dbReference type="InterPro" id="IPR008942">
    <property type="entry name" value="ENTH_VHS"/>
</dbReference>
<protein>
    <recommendedName>
        <fullName evidence="11">CID domain-containing protein</fullName>
    </recommendedName>
</protein>
<dbReference type="PANTHER" id="PTHR23140:SF4">
    <property type="entry name" value="PROTEIN CBR-NRD-1"/>
    <property type="match status" value="1"/>
</dbReference>
<dbReference type="SMART" id="SM00360">
    <property type="entry name" value="RRM"/>
    <property type="match status" value="1"/>
</dbReference>
<dbReference type="EMBL" id="BACD03000003">
    <property type="protein sequence ID" value="GAO46365.1"/>
    <property type="molecule type" value="Genomic_DNA"/>
</dbReference>
<name>A0A0E9NAF5_SAICN</name>
<evidence type="ECO:0000313" key="9">
    <source>
        <dbReference type="EMBL" id="GAO46365.1"/>
    </source>
</evidence>
<feature type="compositionally biased region" description="Low complexity" evidence="6">
    <location>
        <begin position="159"/>
        <end position="174"/>
    </location>
</feature>
<reference evidence="9 10" key="1">
    <citation type="journal article" date="2011" name="J. Gen. Appl. Microbiol.">
        <title>Draft genome sequencing of the enigmatic yeast Saitoella complicata.</title>
        <authorList>
            <person name="Nishida H."/>
            <person name="Hamamoto M."/>
            <person name="Sugiyama J."/>
        </authorList>
    </citation>
    <scope>NUCLEOTIDE SEQUENCE [LARGE SCALE GENOMIC DNA]</scope>
    <source>
        <strain evidence="9 10">NRRL Y-17804</strain>
    </source>
</reference>
<gene>
    <name evidence="9" type="ORF">G7K_0596-t1</name>
</gene>
<dbReference type="InterPro" id="IPR012677">
    <property type="entry name" value="Nucleotide-bd_a/b_plait_sf"/>
</dbReference>
<dbReference type="FunFam" id="3.30.70.330:FF:000397">
    <property type="entry name" value="RNA binding protein Nrd1"/>
    <property type="match status" value="1"/>
</dbReference>
<dbReference type="SUPFAM" id="SSF48464">
    <property type="entry name" value="ENTH/VHS domain"/>
    <property type="match status" value="1"/>
</dbReference>
<dbReference type="Pfam" id="PF00076">
    <property type="entry name" value="RRM_1"/>
    <property type="match status" value="1"/>
</dbReference>
<feature type="region of interest" description="Disordered" evidence="6">
    <location>
        <begin position="307"/>
        <end position="428"/>
    </location>
</feature>
<feature type="domain" description="CID" evidence="8">
    <location>
        <begin position="1"/>
        <end position="149"/>
    </location>
</feature>
<dbReference type="GO" id="GO:0010629">
    <property type="term" value="P:negative regulation of gene expression"/>
    <property type="evidence" value="ECO:0007669"/>
    <property type="project" value="UniProtKB-ARBA"/>
</dbReference>
<dbReference type="InterPro" id="IPR048892">
    <property type="entry name" value="Nrd1_Seb1_dom2"/>
</dbReference>
<dbReference type="InterPro" id="IPR035979">
    <property type="entry name" value="RBD_domain_sf"/>
</dbReference>
<dbReference type="SMART" id="SM00582">
    <property type="entry name" value="RPR"/>
    <property type="match status" value="1"/>
</dbReference>
<dbReference type="Gene3D" id="1.25.40.90">
    <property type="match status" value="1"/>
</dbReference>
<dbReference type="GO" id="GO:0003723">
    <property type="term" value="F:RNA binding"/>
    <property type="evidence" value="ECO:0007669"/>
    <property type="project" value="UniProtKB-UniRule"/>
</dbReference>
<dbReference type="CDD" id="cd16984">
    <property type="entry name" value="CID_Nrd1_like"/>
    <property type="match status" value="1"/>
</dbReference>
<feature type="region of interest" description="Disordered" evidence="6">
    <location>
        <begin position="567"/>
        <end position="669"/>
    </location>
</feature>
<reference evidence="9 10" key="3">
    <citation type="journal article" date="2015" name="Genome Announc.">
        <title>Draft Genome Sequence of the Archiascomycetous Yeast Saitoella complicata.</title>
        <authorList>
            <person name="Yamauchi K."/>
            <person name="Kondo S."/>
            <person name="Hamamoto M."/>
            <person name="Takahashi Y."/>
            <person name="Ogura Y."/>
            <person name="Hayashi T."/>
            <person name="Nishida H."/>
        </authorList>
    </citation>
    <scope>NUCLEOTIDE SEQUENCE [LARGE SCALE GENOMIC DNA]</scope>
    <source>
        <strain evidence="9 10">NRRL Y-17804</strain>
    </source>
</reference>